<dbReference type="RefSeq" id="XP_002835203.1">
    <property type="nucleotide sequence ID" value="XM_002835157.1"/>
</dbReference>
<feature type="transmembrane region" description="Helical" evidence="5">
    <location>
        <begin position="63"/>
        <end position="85"/>
    </location>
</feature>
<dbReference type="PANTHER" id="PTHR31465:SF7">
    <property type="entry name" value="SPHINGOID LONG-CHAIN BASE TRANSPORTER RSB1"/>
    <property type="match status" value="1"/>
</dbReference>
<dbReference type="InterPro" id="IPR007568">
    <property type="entry name" value="RTA1"/>
</dbReference>
<evidence type="ECO:0000256" key="3">
    <source>
        <dbReference type="ARBA" id="ARBA00022989"/>
    </source>
</evidence>
<keyword evidence="2 5" id="KW-0812">Transmembrane</keyword>
<feature type="transmembrane region" description="Helical" evidence="5">
    <location>
        <begin position="38"/>
        <end position="56"/>
    </location>
</feature>
<dbReference type="Pfam" id="PF04479">
    <property type="entry name" value="RTA1"/>
    <property type="match status" value="1"/>
</dbReference>
<dbReference type="AlphaFoldDB" id="D5G481"/>
<keyword evidence="7" id="KW-1185">Reference proteome</keyword>
<feature type="transmembrane region" description="Helical" evidence="5">
    <location>
        <begin position="262"/>
        <end position="280"/>
    </location>
</feature>
<name>D5G481_TUBMM</name>
<evidence type="ECO:0000256" key="5">
    <source>
        <dbReference type="SAM" id="Phobius"/>
    </source>
</evidence>
<dbReference type="FunCoup" id="D5G481">
    <property type="interactions" value="29"/>
</dbReference>
<sequence>MSEKLIEGHNMTYWNSIDCDLDICPLKASFWDYRPSLALNYLLIALFGLSMLAHIGQGIKYKTWGFLASMFLGCFTEIIGYAGRIWAYHEPFSMDPFLMQICSLTLAPAFLCAGIYLCLSRIVMVFGAETSRIPPKAYTYIFVTCDFVSLCLQGAGGGIASTLSQDDKDPAPGNNVMLAGLGFQVFTLVLFMLLCAEYAYRVKNTTQSFDVTHAKLRSSKKFRGFLAALSLATILIFIRSIYRVIERAQGWDGELTKNETLFFVLEGVMVVIAVLVLNVFHPGWCFREAILDQLGFGKKSVFRNLGGEAMRWKCHFCCAPSWLITPPPPAGFLVYVFASRLFCLFRFVLVSRVGTDIYMDYHL</sequence>
<dbReference type="HOGENOM" id="CLU_033465_6_1_1"/>
<dbReference type="Proteomes" id="UP000006911">
    <property type="component" value="Unassembled WGS sequence"/>
</dbReference>
<feature type="transmembrane region" description="Helical" evidence="5">
    <location>
        <begin position="97"/>
        <end position="119"/>
    </location>
</feature>
<feature type="transmembrane region" description="Helical" evidence="5">
    <location>
        <begin position="176"/>
        <end position="200"/>
    </location>
</feature>
<dbReference type="OMA" id="QYAWIFI"/>
<feature type="transmembrane region" description="Helical" evidence="5">
    <location>
        <begin position="221"/>
        <end position="242"/>
    </location>
</feature>
<dbReference type="KEGG" id="tml:GSTUM_00003993001"/>
<dbReference type="PANTHER" id="PTHR31465">
    <property type="entry name" value="PROTEIN RTA1-RELATED"/>
    <property type="match status" value="1"/>
</dbReference>
<dbReference type="eggNOG" id="ENOG502QU4U">
    <property type="taxonomic scope" value="Eukaryota"/>
</dbReference>
<dbReference type="EMBL" id="FN429986">
    <property type="protein sequence ID" value="CAZ79324.1"/>
    <property type="molecule type" value="Genomic_DNA"/>
</dbReference>
<accession>D5G481</accession>
<evidence type="ECO:0000256" key="1">
    <source>
        <dbReference type="ARBA" id="ARBA00004141"/>
    </source>
</evidence>
<feature type="transmembrane region" description="Helical" evidence="5">
    <location>
        <begin position="140"/>
        <end position="164"/>
    </location>
</feature>
<dbReference type="GO" id="GO:0005886">
    <property type="term" value="C:plasma membrane"/>
    <property type="evidence" value="ECO:0007669"/>
    <property type="project" value="TreeGrafter"/>
</dbReference>
<dbReference type="GeneID" id="9184300"/>
<keyword evidence="4 5" id="KW-0472">Membrane</keyword>
<evidence type="ECO:0000313" key="6">
    <source>
        <dbReference type="EMBL" id="CAZ79324.1"/>
    </source>
</evidence>
<dbReference type="InParanoid" id="D5G481"/>
<evidence type="ECO:0000256" key="2">
    <source>
        <dbReference type="ARBA" id="ARBA00022692"/>
    </source>
</evidence>
<reference evidence="6 7" key="1">
    <citation type="journal article" date="2010" name="Nature">
        <title>Perigord black truffle genome uncovers evolutionary origins and mechanisms of symbiosis.</title>
        <authorList>
            <person name="Martin F."/>
            <person name="Kohler A."/>
            <person name="Murat C."/>
            <person name="Balestrini R."/>
            <person name="Coutinho P.M."/>
            <person name="Jaillon O."/>
            <person name="Montanini B."/>
            <person name="Morin E."/>
            <person name="Noel B."/>
            <person name="Percudani R."/>
            <person name="Porcel B."/>
            <person name="Rubini A."/>
            <person name="Amicucci A."/>
            <person name="Amselem J."/>
            <person name="Anthouard V."/>
            <person name="Arcioni S."/>
            <person name="Artiguenave F."/>
            <person name="Aury J.M."/>
            <person name="Ballario P."/>
            <person name="Bolchi A."/>
            <person name="Brenna A."/>
            <person name="Brun A."/>
            <person name="Buee M."/>
            <person name="Cantarel B."/>
            <person name="Chevalier G."/>
            <person name="Couloux A."/>
            <person name="Da Silva C."/>
            <person name="Denoeud F."/>
            <person name="Duplessis S."/>
            <person name="Ghignone S."/>
            <person name="Hilselberger B."/>
            <person name="Iotti M."/>
            <person name="Marcais B."/>
            <person name="Mello A."/>
            <person name="Miranda M."/>
            <person name="Pacioni G."/>
            <person name="Quesneville H."/>
            <person name="Riccioni C."/>
            <person name="Ruotolo R."/>
            <person name="Splivallo R."/>
            <person name="Stocchi V."/>
            <person name="Tisserant E."/>
            <person name="Viscomi A.R."/>
            <person name="Zambonelli A."/>
            <person name="Zampieri E."/>
            <person name="Henrissat B."/>
            <person name="Lebrun M.H."/>
            <person name="Paolocci F."/>
            <person name="Bonfante P."/>
            <person name="Ottonello S."/>
            <person name="Wincker P."/>
        </authorList>
    </citation>
    <scope>NUCLEOTIDE SEQUENCE [LARGE SCALE GENOMIC DNA]</scope>
    <source>
        <strain evidence="6 7">Mel28</strain>
    </source>
</reference>
<protein>
    <submittedName>
        <fullName evidence="6">(Perigord truffle) hypothetical protein</fullName>
    </submittedName>
</protein>
<dbReference type="STRING" id="656061.D5G481"/>
<evidence type="ECO:0000256" key="4">
    <source>
        <dbReference type="ARBA" id="ARBA00023136"/>
    </source>
</evidence>
<evidence type="ECO:0000313" key="7">
    <source>
        <dbReference type="Proteomes" id="UP000006911"/>
    </source>
</evidence>
<gene>
    <name evidence="6" type="ORF">GSTUM_00003993001</name>
</gene>
<organism evidence="6 7">
    <name type="scientific">Tuber melanosporum (strain Mel28)</name>
    <name type="common">Perigord black truffle</name>
    <dbReference type="NCBI Taxonomy" id="656061"/>
    <lineage>
        <taxon>Eukaryota</taxon>
        <taxon>Fungi</taxon>
        <taxon>Dikarya</taxon>
        <taxon>Ascomycota</taxon>
        <taxon>Pezizomycotina</taxon>
        <taxon>Pezizomycetes</taxon>
        <taxon>Pezizales</taxon>
        <taxon>Tuberaceae</taxon>
        <taxon>Tuber</taxon>
    </lineage>
</organism>
<dbReference type="GO" id="GO:0000324">
    <property type="term" value="C:fungal-type vacuole"/>
    <property type="evidence" value="ECO:0007669"/>
    <property type="project" value="TreeGrafter"/>
</dbReference>
<comment type="subcellular location">
    <subcellularLocation>
        <location evidence="1">Membrane</location>
        <topology evidence="1">Multi-pass membrane protein</topology>
    </subcellularLocation>
</comment>
<proteinExistence type="predicted"/>
<keyword evidence="3 5" id="KW-1133">Transmembrane helix</keyword>